<dbReference type="AlphaFoldDB" id="A0A1J4J1Y2"/>
<feature type="compositionally biased region" description="Polar residues" evidence="1">
    <location>
        <begin position="609"/>
        <end position="620"/>
    </location>
</feature>
<gene>
    <name evidence="2" type="ORF">TRFO_12328</name>
</gene>
<keyword evidence="3" id="KW-1185">Reference proteome</keyword>
<name>A0A1J4J1Y2_9EUKA</name>
<evidence type="ECO:0000313" key="2">
    <source>
        <dbReference type="EMBL" id="OHS92769.1"/>
    </source>
</evidence>
<dbReference type="Proteomes" id="UP000179807">
    <property type="component" value="Unassembled WGS sequence"/>
</dbReference>
<reference evidence="2" key="1">
    <citation type="submission" date="2016-10" db="EMBL/GenBank/DDBJ databases">
        <authorList>
            <person name="Benchimol M."/>
            <person name="Almeida L.G."/>
            <person name="Vasconcelos A.T."/>
            <person name="Perreira-Neves A."/>
            <person name="Rosa I.A."/>
            <person name="Tasca T."/>
            <person name="Bogo M.R."/>
            <person name="de Souza W."/>
        </authorList>
    </citation>
    <scope>NUCLEOTIDE SEQUENCE [LARGE SCALE GENOMIC DNA]</scope>
    <source>
        <strain evidence="2">K</strain>
    </source>
</reference>
<comment type="caution">
    <text evidence="2">The sequence shown here is derived from an EMBL/GenBank/DDBJ whole genome shotgun (WGS) entry which is preliminary data.</text>
</comment>
<evidence type="ECO:0000313" key="3">
    <source>
        <dbReference type="Proteomes" id="UP000179807"/>
    </source>
</evidence>
<proteinExistence type="predicted"/>
<sequence>MNTMMDEDKIASIQKFKNLLEIQDLNPASNDDFMFKKSKLPIQVQHLINSTQIATIKSGNITFQNEKLFWIASSLTLIIFNPESKCCISLSIESPIITIFVSKFYIILSHIGYVTLLYFPFPFSENIQYYQNNKIQKISAPIPSSYHITAACKNFAGCSDGIIRVFSIVGHPPDSQFLIKTASYSKGGLSQVKSLAIADNYLYSHDENNQLSAYQIINQTKLAQIDQPIRLPGKMIDMFPCQDSVILTKQMKGEFHIATILTPHNSYYVKNNSVLISKNIKTDSVLNTYDNTSDDIIKIDGSSFYPERVIRNGKLVQVFVAMKETPPEAVFECKLRSGDILIFMTDGFIPTPFSSLKNQIYGIEVSSSNRTQFNYEVGATIKTITTEAIEIKLVDDVFEQSNIPASSKFLRIVSYFKIPGESSSLESLFGFDSLSHSIWGELGLYCFIHSERQDYGELITMRFGYNPVAHYQKINGIIYSFLSVNRQIIIFTSKGILSISHKNPQFYGDIWNLIVDLAPFWNKKVTIQNLKLFQENIIDKYSSHSEYFPTFTTIGELINNVIEVTKNDYFDIQERLGSLIYEYKKMKQHFENHIIRQNLKEERKKARGNDQSLLTKTLTRNRPMRNDNMSYNDNQDQTLAKTFSDYPSDRNCLKSFLIEHEDSNEYPHASNIFSMWTANKIVDAYLEDPDNNIIDDMSQFRLELFDKISKTQLYE</sequence>
<evidence type="ECO:0000256" key="1">
    <source>
        <dbReference type="SAM" id="MobiDB-lite"/>
    </source>
</evidence>
<accession>A0A1J4J1Y2</accession>
<dbReference type="GeneID" id="94831271"/>
<dbReference type="RefSeq" id="XP_068345906.1">
    <property type="nucleotide sequence ID" value="XM_068496567.1"/>
</dbReference>
<protein>
    <submittedName>
        <fullName evidence="2">Uncharacterized protein</fullName>
    </submittedName>
</protein>
<dbReference type="EMBL" id="MLAK01001470">
    <property type="protein sequence ID" value="OHS92769.1"/>
    <property type="molecule type" value="Genomic_DNA"/>
</dbReference>
<feature type="region of interest" description="Disordered" evidence="1">
    <location>
        <begin position="602"/>
        <end position="634"/>
    </location>
</feature>
<dbReference type="VEuPathDB" id="TrichDB:TRFO_12328"/>
<organism evidence="2 3">
    <name type="scientific">Tritrichomonas foetus</name>
    <dbReference type="NCBI Taxonomy" id="1144522"/>
    <lineage>
        <taxon>Eukaryota</taxon>
        <taxon>Metamonada</taxon>
        <taxon>Parabasalia</taxon>
        <taxon>Tritrichomonadida</taxon>
        <taxon>Tritrichomonadidae</taxon>
        <taxon>Tritrichomonas</taxon>
    </lineage>
</organism>